<keyword evidence="3" id="KW-0732">Signal</keyword>
<feature type="domain" description="Solute-binding protein family 3/N-terminal" evidence="6">
    <location>
        <begin position="54"/>
        <end position="274"/>
    </location>
</feature>
<dbReference type="AlphaFoldDB" id="A0A6P1BJ91"/>
<dbReference type="InterPro" id="IPR010067">
    <property type="entry name" value="ABC_SsuA_sub-bd"/>
</dbReference>
<evidence type="ECO:0000313" key="7">
    <source>
        <dbReference type="EMBL" id="NEU98333.1"/>
    </source>
</evidence>
<comment type="caution">
    <text evidence="7">The sequence shown here is derived from an EMBL/GenBank/DDBJ whole genome shotgun (WGS) entry which is preliminary data.</text>
</comment>
<dbReference type="PROSITE" id="PS51318">
    <property type="entry name" value="TAT"/>
    <property type="match status" value="1"/>
</dbReference>
<dbReference type="SUPFAM" id="SSF53850">
    <property type="entry name" value="Periplasmic binding protein-like II"/>
    <property type="match status" value="1"/>
</dbReference>
<proteinExistence type="inferred from homology"/>
<dbReference type="Proteomes" id="UP000468531">
    <property type="component" value="Unassembled WGS sequence"/>
</dbReference>
<dbReference type="GO" id="GO:0016020">
    <property type="term" value="C:membrane"/>
    <property type="evidence" value="ECO:0007669"/>
    <property type="project" value="InterPro"/>
</dbReference>
<dbReference type="PANTHER" id="PTHR30024:SF42">
    <property type="entry name" value="ALIPHATIC SULFONATES-BINDING PROTEIN-RELATED"/>
    <property type="match status" value="1"/>
</dbReference>
<evidence type="ECO:0000256" key="1">
    <source>
        <dbReference type="ARBA" id="ARBA00010742"/>
    </source>
</evidence>
<dbReference type="Pfam" id="PF13379">
    <property type="entry name" value="NMT1_2"/>
    <property type="match status" value="1"/>
</dbReference>
<comment type="function">
    <text evidence="4">Part of a binding-protein-dependent transport system for aliphatic sulfonates. Putative binding protein.</text>
</comment>
<dbReference type="FunFam" id="3.40.190.10:FF:000050">
    <property type="entry name" value="Sulfonate ABC transporter substrate-binding protein"/>
    <property type="match status" value="1"/>
</dbReference>
<keyword evidence="2" id="KW-0813">Transport</keyword>
<dbReference type="GO" id="GO:0042626">
    <property type="term" value="F:ATPase-coupled transmembrane transporter activity"/>
    <property type="evidence" value="ECO:0007669"/>
    <property type="project" value="InterPro"/>
</dbReference>
<gene>
    <name evidence="7" type="ORF">FNJ47_21530</name>
</gene>
<dbReference type="Gene3D" id="3.40.190.10">
    <property type="entry name" value="Periplasmic binding protein-like II"/>
    <property type="match status" value="2"/>
</dbReference>
<dbReference type="SMART" id="SM00062">
    <property type="entry name" value="PBPb"/>
    <property type="match status" value="1"/>
</dbReference>
<evidence type="ECO:0000256" key="5">
    <source>
        <dbReference type="ARBA" id="ARBA00070228"/>
    </source>
</evidence>
<organism evidence="7 8">
    <name type="scientific">Bradyrhizobium uaiense</name>
    <dbReference type="NCBI Taxonomy" id="2594946"/>
    <lineage>
        <taxon>Bacteria</taxon>
        <taxon>Pseudomonadati</taxon>
        <taxon>Pseudomonadota</taxon>
        <taxon>Alphaproteobacteria</taxon>
        <taxon>Hyphomicrobiales</taxon>
        <taxon>Nitrobacteraceae</taxon>
        <taxon>Bradyrhizobium</taxon>
    </lineage>
</organism>
<dbReference type="NCBIfam" id="TIGR01728">
    <property type="entry name" value="SsuA_fam"/>
    <property type="match status" value="1"/>
</dbReference>
<evidence type="ECO:0000256" key="4">
    <source>
        <dbReference type="ARBA" id="ARBA00055538"/>
    </source>
</evidence>
<sequence>MSEIRRPGSVAARVRLGRRRLLQGLAAFSMPFAGGPGKARAEPSVGGSEARPKEIRLAYQRGGILVIAQQQRVLEKVFQPTGVVATWKLFSYGSPALEAVNVGSMDFSSSGNTPAIFAQAAGFDFQYIAAQPAGDGSEGIVVLPTSGIDHVGGLKGKKVAVAKGTSSHYFLVAALAKVGLGYEDVSPVFLAPSDAPGALAGGDVSAWTVWDPYLALAEKNLNGRVIAALGPDIKSYNFLVVRRSFANAYPETVRDVLHQLRPIGNWAQSHRNEIARQLAEITGIELDVQRLAAERANYAITPVTDDIVEKQQALADLMFKLNLIPKAIRIRDAVWDWRE</sequence>
<evidence type="ECO:0000256" key="2">
    <source>
        <dbReference type="ARBA" id="ARBA00022448"/>
    </source>
</evidence>
<accession>A0A6P1BJ91</accession>
<reference evidence="7 8" key="1">
    <citation type="journal article" date="2020" name="Arch. Microbiol.">
        <title>Bradyrhizobium uaiense sp. nov., a new highly efficient cowpea symbiont.</title>
        <authorList>
            <person name="Cabral Michel D."/>
            <person name="Azarias Guimaraes A."/>
            <person name="Martins da Costa E."/>
            <person name="Soares de Carvalho T."/>
            <person name="Balsanelli E."/>
            <person name="Willems A."/>
            <person name="Maltempi de Souza E."/>
            <person name="de Souza Moreira F.M."/>
        </authorList>
    </citation>
    <scope>NUCLEOTIDE SEQUENCE [LARGE SCALE GENOMIC DNA]</scope>
    <source>
        <strain evidence="7 8">UFLA 03-164</strain>
    </source>
</reference>
<protein>
    <recommendedName>
        <fullName evidence="5">Putative aliphatic sulfonates-binding protein</fullName>
    </recommendedName>
</protein>
<dbReference type="PANTHER" id="PTHR30024">
    <property type="entry name" value="ALIPHATIC SULFONATES-BINDING PROTEIN-RELATED"/>
    <property type="match status" value="1"/>
</dbReference>
<evidence type="ECO:0000256" key="3">
    <source>
        <dbReference type="ARBA" id="ARBA00022729"/>
    </source>
</evidence>
<keyword evidence="8" id="KW-1185">Reference proteome</keyword>
<evidence type="ECO:0000313" key="8">
    <source>
        <dbReference type="Proteomes" id="UP000468531"/>
    </source>
</evidence>
<evidence type="ECO:0000259" key="6">
    <source>
        <dbReference type="SMART" id="SM00062"/>
    </source>
</evidence>
<dbReference type="InterPro" id="IPR006311">
    <property type="entry name" value="TAT_signal"/>
</dbReference>
<dbReference type="RefSeq" id="WP_163156548.1">
    <property type="nucleotide sequence ID" value="NZ_VKHP01000088.1"/>
</dbReference>
<dbReference type="InterPro" id="IPR001638">
    <property type="entry name" value="Solute-binding_3/MltF_N"/>
</dbReference>
<dbReference type="EMBL" id="VKHP01000088">
    <property type="protein sequence ID" value="NEU98333.1"/>
    <property type="molecule type" value="Genomic_DNA"/>
</dbReference>
<name>A0A6P1BJ91_9BRAD</name>
<comment type="similarity">
    <text evidence="1">Belongs to the bacterial solute-binding protein SsuA/TauA family.</text>
</comment>